<accession>A0A2T0ZZZ7</accession>
<dbReference type="Pfam" id="PF04954">
    <property type="entry name" value="SIP"/>
    <property type="match status" value="1"/>
</dbReference>
<dbReference type="InterPro" id="IPR039374">
    <property type="entry name" value="SIP_fam"/>
</dbReference>
<dbReference type="InterPro" id="IPR017927">
    <property type="entry name" value="FAD-bd_FR_type"/>
</dbReference>
<feature type="domain" description="FAD-binding FR-type" evidence="1">
    <location>
        <begin position="5"/>
        <end position="133"/>
    </location>
</feature>
<protein>
    <submittedName>
        <fullName evidence="2">NADPH-dependent ferric siderophore reductase</fullName>
    </submittedName>
</protein>
<dbReference type="Proteomes" id="UP000237752">
    <property type="component" value="Unassembled WGS sequence"/>
</dbReference>
<dbReference type="GO" id="GO:0016491">
    <property type="term" value="F:oxidoreductase activity"/>
    <property type="evidence" value="ECO:0007669"/>
    <property type="project" value="InterPro"/>
</dbReference>
<keyword evidence="3" id="KW-1185">Reference proteome</keyword>
<dbReference type="PANTHER" id="PTHR30157">
    <property type="entry name" value="FERRIC REDUCTASE, NADPH-DEPENDENT"/>
    <property type="match status" value="1"/>
</dbReference>
<dbReference type="EMBL" id="PVUE01000007">
    <property type="protein sequence ID" value="PRZ41925.1"/>
    <property type="molecule type" value="Genomic_DNA"/>
</dbReference>
<comment type="caution">
    <text evidence="2">The sequence shown here is derived from an EMBL/GenBank/DDBJ whole genome shotgun (WGS) entry which is preliminary data.</text>
</comment>
<dbReference type="AlphaFoldDB" id="A0A2T0ZZZ7"/>
<proteinExistence type="predicted"/>
<dbReference type="SUPFAM" id="SSF63380">
    <property type="entry name" value="Riboflavin synthase domain-like"/>
    <property type="match status" value="1"/>
</dbReference>
<evidence type="ECO:0000313" key="2">
    <source>
        <dbReference type="EMBL" id="PRZ41925.1"/>
    </source>
</evidence>
<organism evidence="2 3">
    <name type="scientific">Antricoccus suffuscus</name>
    <dbReference type="NCBI Taxonomy" id="1629062"/>
    <lineage>
        <taxon>Bacteria</taxon>
        <taxon>Bacillati</taxon>
        <taxon>Actinomycetota</taxon>
        <taxon>Actinomycetes</taxon>
        <taxon>Geodermatophilales</taxon>
        <taxon>Antricoccaceae</taxon>
        <taxon>Antricoccus</taxon>
    </lineage>
</organism>
<dbReference type="CDD" id="cd06193">
    <property type="entry name" value="siderophore_interacting"/>
    <property type="match status" value="1"/>
</dbReference>
<gene>
    <name evidence="2" type="ORF">CLV47_10751</name>
</gene>
<dbReference type="PANTHER" id="PTHR30157:SF0">
    <property type="entry name" value="NADPH-DEPENDENT FERRIC-CHELATE REDUCTASE"/>
    <property type="match status" value="1"/>
</dbReference>
<evidence type="ECO:0000259" key="1">
    <source>
        <dbReference type="PROSITE" id="PS51384"/>
    </source>
</evidence>
<dbReference type="InterPro" id="IPR017938">
    <property type="entry name" value="Riboflavin_synthase-like_b-brl"/>
</dbReference>
<dbReference type="PROSITE" id="PS51384">
    <property type="entry name" value="FAD_FR"/>
    <property type="match status" value="1"/>
</dbReference>
<reference evidence="2 3" key="1">
    <citation type="submission" date="2018-03" db="EMBL/GenBank/DDBJ databases">
        <title>Genomic Encyclopedia of Archaeal and Bacterial Type Strains, Phase II (KMG-II): from individual species to whole genera.</title>
        <authorList>
            <person name="Goeker M."/>
        </authorList>
    </citation>
    <scope>NUCLEOTIDE SEQUENCE [LARGE SCALE GENOMIC DNA]</scope>
    <source>
        <strain evidence="2 3">DSM 100065</strain>
    </source>
</reference>
<dbReference type="InterPro" id="IPR039261">
    <property type="entry name" value="FNR_nucleotide-bd"/>
</dbReference>
<evidence type="ECO:0000313" key="3">
    <source>
        <dbReference type="Proteomes" id="UP000237752"/>
    </source>
</evidence>
<dbReference type="InterPro" id="IPR013113">
    <property type="entry name" value="SIP_FAD-bd"/>
</dbReference>
<dbReference type="InterPro" id="IPR007037">
    <property type="entry name" value="SIP_rossman_dom"/>
</dbReference>
<dbReference type="Gene3D" id="2.40.30.10">
    <property type="entry name" value="Translation factors"/>
    <property type="match status" value="1"/>
</dbReference>
<dbReference type="Gene3D" id="3.40.50.80">
    <property type="entry name" value="Nucleotide-binding domain of ferredoxin-NADP reductase (FNR) module"/>
    <property type="match status" value="1"/>
</dbReference>
<dbReference type="Pfam" id="PF08021">
    <property type="entry name" value="FAD_binding_9"/>
    <property type="match status" value="1"/>
</dbReference>
<name>A0A2T0ZZZ7_9ACTN</name>
<sequence>MSGYRLFTDLRIGTVQDLSPSFRRITFRGPQLSAMAHDGPDQRIKLVLPHAATGFSTFPVDTDNWYPVWQAVPANARNPIRTFTISAVRPHRNELDVDFAVHGDGGPASAYAIAAQPGDPIFIVGPDVTLDGPPNAGVGWNPPSGGTEFVIGADETAVPAALNILKSLAENAEGTAVLEVPSTLDERAVEAPPGVRVHWVPRDRMEQNSGFGSLQEAIYRIAAHRRAERRMPALVGAETLPAPSAEEMVWEIPEITANSGPYFWLAGEAGCITSLRRQLVGELGIDRRSVAFMGYWREGRALD</sequence>